<keyword evidence="5" id="KW-1185">Reference proteome</keyword>
<organism evidence="4 5">
    <name type="scientific">Piloderma croceum (strain F 1598)</name>
    <dbReference type="NCBI Taxonomy" id="765440"/>
    <lineage>
        <taxon>Eukaryota</taxon>
        <taxon>Fungi</taxon>
        <taxon>Dikarya</taxon>
        <taxon>Basidiomycota</taxon>
        <taxon>Agaricomycotina</taxon>
        <taxon>Agaricomycetes</taxon>
        <taxon>Agaricomycetidae</taxon>
        <taxon>Atheliales</taxon>
        <taxon>Atheliaceae</taxon>
        <taxon>Piloderma</taxon>
    </lineage>
</organism>
<reference evidence="4 5" key="1">
    <citation type="submission" date="2014-04" db="EMBL/GenBank/DDBJ databases">
        <authorList>
            <consortium name="DOE Joint Genome Institute"/>
            <person name="Kuo A."/>
            <person name="Tarkka M."/>
            <person name="Buscot F."/>
            <person name="Kohler A."/>
            <person name="Nagy L.G."/>
            <person name="Floudas D."/>
            <person name="Copeland A."/>
            <person name="Barry K.W."/>
            <person name="Cichocki N."/>
            <person name="Veneault-Fourrey C."/>
            <person name="LaButti K."/>
            <person name="Lindquist E.A."/>
            <person name="Lipzen A."/>
            <person name="Lundell T."/>
            <person name="Morin E."/>
            <person name="Murat C."/>
            <person name="Sun H."/>
            <person name="Tunlid A."/>
            <person name="Henrissat B."/>
            <person name="Grigoriev I.V."/>
            <person name="Hibbett D.S."/>
            <person name="Martin F."/>
            <person name="Nordberg H.P."/>
            <person name="Cantor M.N."/>
            <person name="Hua S.X."/>
        </authorList>
    </citation>
    <scope>NUCLEOTIDE SEQUENCE [LARGE SCALE GENOMIC DNA]</scope>
    <source>
        <strain evidence="4 5">F 1598</strain>
    </source>
</reference>
<feature type="transmembrane region" description="Helical" evidence="1">
    <location>
        <begin position="342"/>
        <end position="370"/>
    </location>
</feature>
<feature type="signal peptide" evidence="2">
    <location>
        <begin position="1"/>
        <end position="27"/>
    </location>
</feature>
<dbReference type="InterPro" id="IPR002123">
    <property type="entry name" value="Plipid/glycerol_acylTrfase"/>
</dbReference>
<dbReference type="OrthoDB" id="5567124at2759"/>
<keyword evidence="1" id="KW-0472">Membrane</keyword>
<feature type="chain" id="PRO_5002164355" description="Phospholipid/glycerol acyltransferase domain-containing protein" evidence="2">
    <location>
        <begin position="28"/>
        <end position="536"/>
    </location>
</feature>
<dbReference type="PANTHER" id="PTHR31605:SF0">
    <property type="entry name" value="GLYCEROL-3-PHOSPHATE O-ACYLTRANSFERASE 1"/>
    <property type="match status" value="1"/>
</dbReference>
<dbReference type="AlphaFoldDB" id="A0A0C3FG25"/>
<protein>
    <recommendedName>
        <fullName evidence="3">Phospholipid/glycerol acyltransferase domain-containing protein</fullName>
    </recommendedName>
</protein>
<dbReference type="InParanoid" id="A0A0C3FG25"/>
<feature type="transmembrane region" description="Helical" evidence="1">
    <location>
        <begin position="391"/>
        <end position="408"/>
    </location>
</feature>
<accession>A0A0C3FG25</accession>
<sequence length="536" mass="61812">MPQGSPTPWSYLLIRLLFKFVLRIFYGTVVVENAELIPKTGRPWIVCANHSNSLTDALLLVDAVPSRIRNMLRLTAKSTQFGRKTFTSWLIESAGTVPLKRRKDYEQGSINNADNSEVMEKLMEALEMGDAICLFPEGASRYHPTIAPLKTGVSRIVSDILTRNRDNPEFEISVLTCSITYMHRQHFRSDVLVTFNPPMAFRVKDNPELLAPVNYDEIRALTARMHQEISSRTIDAPSWEIVRTAKLASRIYVPLGTKMSLGDYVRVTRIFVEAFKDFDRMRDKSSHEGEKVEYTDEDVNLLQLRRDLQIYQDQLSRWGIKDDRIRQPLARGTIASRLLIRLIWSLFLFTISLPGLFLWLPVFCTTFYAVHNFKKTGPIWDTWDEIAQYKLIYGLISGLCVWFGSILITLPKAAITAVVIPSLMWMTLRWLEDAVSAFRAFTALVRLLRVGKGTLKGMRKEREALHERVMKLAVLTLGLPKDPETYFLEAGGREKGRVRNGWESGARYFSVRRRRKRDWNETLRLYDKTDYPEDSL</sequence>
<dbReference type="GO" id="GO:0008654">
    <property type="term" value="P:phospholipid biosynthetic process"/>
    <property type="evidence" value="ECO:0007669"/>
    <property type="project" value="TreeGrafter"/>
</dbReference>
<dbReference type="Pfam" id="PF01553">
    <property type="entry name" value="Acyltransferase"/>
    <property type="match status" value="1"/>
</dbReference>
<keyword evidence="1" id="KW-0812">Transmembrane</keyword>
<dbReference type="SUPFAM" id="SSF69593">
    <property type="entry name" value="Glycerol-3-phosphate (1)-acyltransferase"/>
    <property type="match status" value="1"/>
</dbReference>
<evidence type="ECO:0000256" key="2">
    <source>
        <dbReference type="SAM" id="SignalP"/>
    </source>
</evidence>
<evidence type="ECO:0000313" key="4">
    <source>
        <dbReference type="EMBL" id="KIM78936.1"/>
    </source>
</evidence>
<dbReference type="InterPro" id="IPR052744">
    <property type="entry name" value="GPAT/DAPAT"/>
</dbReference>
<gene>
    <name evidence="4" type="ORF">PILCRDRAFT_824060</name>
</gene>
<dbReference type="HOGENOM" id="CLU_509122_0_0_1"/>
<evidence type="ECO:0000256" key="1">
    <source>
        <dbReference type="SAM" id="Phobius"/>
    </source>
</evidence>
<keyword evidence="2" id="KW-0732">Signal</keyword>
<reference evidence="5" key="2">
    <citation type="submission" date="2015-01" db="EMBL/GenBank/DDBJ databases">
        <title>Evolutionary Origins and Diversification of the Mycorrhizal Mutualists.</title>
        <authorList>
            <consortium name="DOE Joint Genome Institute"/>
            <consortium name="Mycorrhizal Genomics Consortium"/>
            <person name="Kohler A."/>
            <person name="Kuo A."/>
            <person name="Nagy L.G."/>
            <person name="Floudas D."/>
            <person name="Copeland A."/>
            <person name="Barry K.W."/>
            <person name="Cichocki N."/>
            <person name="Veneault-Fourrey C."/>
            <person name="LaButti K."/>
            <person name="Lindquist E.A."/>
            <person name="Lipzen A."/>
            <person name="Lundell T."/>
            <person name="Morin E."/>
            <person name="Murat C."/>
            <person name="Riley R."/>
            <person name="Ohm R."/>
            <person name="Sun H."/>
            <person name="Tunlid A."/>
            <person name="Henrissat B."/>
            <person name="Grigoriev I.V."/>
            <person name="Hibbett D.S."/>
            <person name="Martin F."/>
        </authorList>
    </citation>
    <scope>NUCLEOTIDE SEQUENCE [LARGE SCALE GENOMIC DNA]</scope>
    <source>
        <strain evidence="5">F 1598</strain>
    </source>
</reference>
<evidence type="ECO:0000259" key="3">
    <source>
        <dbReference type="SMART" id="SM00563"/>
    </source>
</evidence>
<name>A0A0C3FG25_PILCF</name>
<proteinExistence type="predicted"/>
<keyword evidence="1" id="KW-1133">Transmembrane helix</keyword>
<dbReference type="CDD" id="cd07992">
    <property type="entry name" value="LPLAT_AAK14816-like"/>
    <property type="match status" value="1"/>
</dbReference>
<dbReference type="PANTHER" id="PTHR31605">
    <property type="entry name" value="GLYCEROL-3-PHOSPHATE O-ACYLTRANSFERASE 1"/>
    <property type="match status" value="1"/>
</dbReference>
<dbReference type="Proteomes" id="UP000054166">
    <property type="component" value="Unassembled WGS sequence"/>
</dbReference>
<feature type="domain" description="Phospholipid/glycerol acyltransferase" evidence="3">
    <location>
        <begin position="44"/>
        <end position="182"/>
    </location>
</feature>
<dbReference type="GO" id="GO:0004366">
    <property type="term" value="F:glycerol-3-phosphate O-acyltransferase activity"/>
    <property type="evidence" value="ECO:0007669"/>
    <property type="project" value="TreeGrafter"/>
</dbReference>
<dbReference type="SMART" id="SM00563">
    <property type="entry name" value="PlsC"/>
    <property type="match status" value="1"/>
</dbReference>
<dbReference type="GO" id="GO:0016287">
    <property type="term" value="F:glycerone-phosphate O-acyltransferase activity"/>
    <property type="evidence" value="ECO:0007669"/>
    <property type="project" value="TreeGrafter"/>
</dbReference>
<evidence type="ECO:0000313" key="5">
    <source>
        <dbReference type="Proteomes" id="UP000054166"/>
    </source>
</evidence>
<dbReference type="EMBL" id="KN833013">
    <property type="protein sequence ID" value="KIM78936.1"/>
    <property type="molecule type" value="Genomic_DNA"/>
</dbReference>